<protein>
    <submittedName>
        <fullName evidence="2">NADH-quinone oxidoreductase subunit B 2</fullName>
    </submittedName>
</protein>
<dbReference type="Proteomes" id="UP001219518">
    <property type="component" value="Unassembled WGS sequence"/>
</dbReference>
<evidence type="ECO:0000313" key="3">
    <source>
        <dbReference type="Proteomes" id="UP001219518"/>
    </source>
</evidence>
<organism evidence="2 3">
    <name type="scientific">Frankliniella fusca</name>
    <dbReference type="NCBI Taxonomy" id="407009"/>
    <lineage>
        <taxon>Eukaryota</taxon>
        <taxon>Metazoa</taxon>
        <taxon>Ecdysozoa</taxon>
        <taxon>Arthropoda</taxon>
        <taxon>Hexapoda</taxon>
        <taxon>Insecta</taxon>
        <taxon>Pterygota</taxon>
        <taxon>Neoptera</taxon>
        <taxon>Paraneoptera</taxon>
        <taxon>Thysanoptera</taxon>
        <taxon>Terebrantia</taxon>
        <taxon>Thripoidea</taxon>
        <taxon>Thripidae</taxon>
        <taxon>Frankliniella</taxon>
    </lineage>
</organism>
<reference evidence="2" key="1">
    <citation type="submission" date="2021-07" db="EMBL/GenBank/DDBJ databases">
        <authorList>
            <person name="Catto M.A."/>
            <person name="Jacobson A."/>
            <person name="Kennedy G."/>
            <person name="Labadie P."/>
            <person name="Hunt B.G."/>
            <person name="Srinivasan R."/>
        </authorList>
    </citation>
    <scope>NUCLEOTIDE SEQUENCE</scope>
    <source>
        <strain evidence="2">PL_HMW_Pooled</strain>
        <tissue evidence="2">Head</tissue>
    </source>
</reference>
<gene>
    <name evidence="2" type="ORF">KUF71_016432</name>
</gene>
<evidence type="ECO:0000256" key="1">
    <source>
        <dbReference type="SAM" id="MobiDB-lite"/>
    </source>
</evidence>
<dbReference type="AlphaFoldDB" id="A0AAE1LRD2"/>
<comment type="caution">
    <text evidence="2">The sequence shown here is derived from an EMBL/GenBank/DDBJ whole genome shotgun (WGS) entry which is preliminary data.</text>
</comment>
<reference evidence="2" key="2">
    <citation type="journal article" date="2023" name="BMC Genomics">
        <title>Pest status, molecular evolution, and epigenetic factors derived from the genome assembly of Frankliniella fusca, a thysanopteran phytovirus vector.</title>
        <authorList>
            <person name="Catto M.A."/>
            <person name="Labadie P.E."/>
            <person name="Jacobson A.L."/>
            <person name="Kennedy G.G."/>
            <person name="Srinivasan R."/>
            <person name="Hunt B.G."/>
        </authorList>
    </citation>
    <scope>NUCLEOTIDE SEQUENCE</scope>
    <source>
        <strain evidence="2">PL_HMW_Pooled</strain>
    </source>
</reference>
<keyword evidence="3" id="KW-1185">Reference proteome</keyword>
<accession>A0AAE1LRD2</accession>
<feature type="region of interest" description="Disordered" evidence="1">
    <location>
        <begin position="39"/>
        <end position="59"/>
    </location>
</feature>
<sequence>MDPKYVSLPLNSGTAGHLFSSSSSVPSSDEIRTVSSFFAEAQPAPSSNSKRLQMLNPLL</sequence>
<proteinExistence type="predicted"/>
<dbReference type="EMBL" id="JAHWGI010001315">
    <property type="protein sequence ID" value="KAK3928084.1"/>
    <property type="molecule type" value="Genomic_DNA"/>
</dbReference>
<evidence type="ECO:0000313" key="2">
    <source>
        <dbReference type="EMBL" id="KAK3928084.1"/>
    </source>
</evidence>
<name>A0AAE1LRD2_9NEOP</name>